<feature type="compositionally biased region" description="Basic residues" evidence="1">
    <location>
        <begin position="85"/>
        <end position="100"/>
    </location>
</feature>
<feature type="compositionally biased region" description="Basic and acidic residues" evidence="1">
    <location>
        <begin position="60"/>
        <end position="69"/>
    </location>
</feature>
<evidence type="ECO:0000256" key="1">
    <source>
        <dbReference type="SAM" id="MobiDB-lite"/>
    </source>
</evidence>
<dbReference type="Pfam" id="PF20479">
    <property type="entry name" value="TMEM128"/>
    <property type="match status" value="1"/>
</dbReference>
<keyword evidence="2" id="KW-0472">Membrane</keyword>
<evidence type="ECO:0000256" key="2">
    <source>
        <dbReference type="SAM" id="Phobius"/>
    </source>
</evidence>
<dbReference type="EMBL" id="CATQJA010002643">
    <property type="protein sequence ID" value="CAJ0576251.1"/>
    <property type="molecule type" value="Genomic_DNA"/>
</dbReference>
<evidence type="ECO:0000313" key="4">
    <source>
        <dbReference type="Proteomes" id="UP001177023"/>
    </source>
</evidence>
<feature type="transmembrane region" description="Helical" evidence="2">
    <location>
        <begin position="142"/>
        <end position="160"/>
    </location>
</feature>
<protein>
    <submittedName>
        <fullName evidence="3">Uncharacterized protein</fullName>
    </submittedName>
</protein>
<sequence>MLTNSKGSAPEKEGRLVKDKGRKAEVDFGREEGRCAVAMSQTSTNSEFRQRVNTASSRDSGIDLREMKSRSPTPMQTIPEVKKENGHHHHHRIRTTKVKRQKNPWSKVDADTVLWCIVFVMTVFVFRLPLSVWFSIRTDWTAVNNSLILLAIFWVLGFAVRLHQRHPKSHKLVRQRFALQTVIWLVLALAAGEFCRGTWELFHLWSLYIVGVSFMFVYSIVPVIVELL</sequence>
<feature type="transmembrane region" description="Helical" evidence="2">
    <location>
        <begin position="112"/>
        <end position="136"/>
    </location>
</feature>
<gene>
    <name evidence="3" type="ORF">MSPICULIGERA_LOCUS14547</name>
</gene>
<feature type="transmembrane region" description="Helical" evidence="2">
    <location>
        <begin position="181"/>
        <end position="199"/>
    </location>
</feature>
<feature type="compositionally biased region" description="Polar residues" evidence="1">
    <location>
        <begin position="39"/>
        <end position="59"/>
    </location>
</feature>
<reference evidence="3" key="1">
    <citation type="submission" date="2023-06" db="EMBL/GenBank/DDBJ databases">
        <authorList>
            <person name="Delattre M."/>
        </authorList>
    </citation>
    <scope>NUCLEOTIDE SEQUENCE</scope>
    <source>
        <strain evidence="3">AF72</strain>
    </source>
</reference>
<evidence type="ECO:0000313" key="3">
    <source>
        <dbReference type="EMBL" id="CAJ0576251.1"/>
    </source>
</evidence>
<comment type="caution">
    <text evidence="3">The sequence shown here is derived from an EMBL/GenBank/DDBJ whole genome shotgun (WGS) entry which is preliminary data.</text>
</comment>
<accession>A0AA36CVV1</accession>
<proteinExistence type="predicted"/>
<feature type="transmembrane region" description="Helical" evidence="2">
    <location>
        <begin position="205"/>
        <end position="225"/>
    </location>
</feature>
<keyword evidence="2" id="KW-1133">Transmembrane helix</keyword>
<feature type="compositionally biased region" description="Basic and acidic residues" evidence="1">
    <location>
        <begin position="9"/>
        <end position="25"/>
    </location>
</feature>
<dbReference type="AlphaFoldDB" id="A0AA36CVV1"/>
<dbReference type="Proteomes" id="UP001177023">
    <property type="component" value="Unassembled WGS sequence"/>
</dbReference>
<dbReference type="InterPro" id="IPR033579">
    <property type="entry name" value="TMEM128"/>
</dbReference>
<organism evidence="3 4">
    <name type="scientific">Mesorhabditis spiculigera</name>
    <dbReference type="NCBI Taxonomy" id="96644"/>
    <lineage>
        <taxon>Eukaryota</taxon>
        <taxon>Metazoa</taxon>
        <taxon>Ecdysozoa</taxon>
        <taxon>Nematoda</taxon>
        <taxon>Chromadorea</taxon>
        <taxon>Rhabditida</taxon>
        <taxon>Rhabditina</taxon>
        <taxon>Rhabditomorpha</taxon>
        <taxon>Rhabditoidea</taxon>
        <taxon>Rhabditidae</taxon>
        <taxon>Mesorhabditinae</taxon>
        <taxon>Mesorhabditis</taxon>
    </lineage>
</organism>
<feature type="region of interest" description="Disordered" evidence="1">
    <location>
        <begin position="39"/>
        <end position="100"/>
    </location>
</feature>
<name>A0AA36CVV1_9BILA</name>
<feature type="region of interest" description="Disordered" evidence="1">
    <location>
        <begin position="1"/>
        <end position="25"/>
    </location>
</feature>
<keyword evidence="2" id="KW-0812">Transmembrane</keyword>
<keyword evidence="4" id="KW-1185">Reference proteome</keyword>
<feature type="non-terminal residue" evidence="3">
    <location>
        <position position="228"/>
    </location>
</feature>